<comment type="caution">
    <text evidence="6">The sequence shown here is derived from an EMBL/GenBank/DDBJ whole genome shotgun (WGS) entry which is preliminary data.</text>
</comment>
<dbReference type="Gene3D" id="1.10.287.950">
    <property type="entry name" value="Methyl-accepting chemotaxis protein"/>
    <property type="match status" value="1"/>
</dbReference>
<dbReference type="SUPFAM" id="SSF58104">
    <property type="entry name" value="Methyl-accepting chemotaxis protein (MCP) signaling domain"/>
    <property type="match status" value="1"/>
</dbReference>
<feature type="domain" description="Methyl-accepting transducer" evidence="5">
    <location>
        <begin position="170"/>
        <end position="399"/>
    </location>
</feature>
<dbReference type="InterPro" id="IPR051310">
    <property type="entry name" value="MCP_chemotaxis"/>
</dbReference>
<evidence type="ECO:0000256" key="3">
    <source>
        <dbReference type="PROSITE-ProRule" id="PRU00284"/>
    </source>
</evidence>
<keyword evidence="1" id="KW-0145">Chemotaxis</keyword>
<dbReference type="EMBL" id="JAENHM010000007">
    <property type="protein sequence ID" value="MBK1836206.1"/>
    <property type="molecule type" value="Genomic_DNA"/>
</dbReference>
<gene>
    <name evidence="6" type="ORF">JHL17_02165</name>
</gene>
<evidence type="ECO:0000313" key="7">
    <source>
        <dbReference type="Proteomes" id="UP000652760"/>
    </source>
</evidence>
<keyword evidence="4" id="KW-0812">Transmembrane</keyword>
<dbReference type="RefSeq" id="WP_200190412.1">
    <property type="nucleotide sequence ID" value="NZ_JAENHM010000007.1"/>
</dbReference>
<keyword evidence="4" id="KW-1133">Transmembrane helix</keyword>
<reference evidence="7" key="1">
    <citation type="submission" date="2021-01" db="EMBL/GenBank/DDBJ databases">
        <title>Genome public.</title>
        <authorList>
            <person name="Liu C."/>
            <person name="Sun Q."/>
        </authorList>
    </citation>
    <scope>NUCLEOTIDE SEQUENCE [LARGE SCALE GENOMIC DNA]</scope>
    <source>
        <strain evidence="7">YIM B02556</strain>
    </source>
</reference>
<evidence type="ECO:0000256" key="1">
    <source>
        <dbReference type="ARBA" id="ARBA00022500"/>
    </source>
</evidence>
<dbReference type="PROSITE" id="PS50111">
    <property type="entry name" value="CHEMOTAXIS_TRANSDUC_2"/>
    <property type="match status" value="1"/>
</dbReference>
<evidence type="ECO:0000313" key="6">
    <source>
        <dbReference type="EMBL" id="MBK1836206.1"/>
    </source>
</evidence>
<dbReference type="Proteomes" id="UP000652760">
    <property type="component" value="Unassembled WGS sequence"/>
</dbReference>
<keyword evidence="3" id="KW-0807">Transducer</keyword>
<dbReference type="PANTHER" id="PTHR43531">
    <property type="entry name" value="PROTEIN ICFG"/>
    <property type="match status" value="1"/>
</dbReference>
<dbReference type="Pfam" id="PF00015">
    <property type="entry name" value="MCPsignal"/>
    <property type="match status" value="1"/>
</dbReference>
<dbReference type="PANTHER" id="PTHR43531:SF11">
    <property type="entry name" value="METHYL-ACCEPTING CHEMOTAXIS PROTEIN 3"/>
    <property type="match status" value="1"/>
</dbReference>
<keyword evidence="4" id="KW-0472">Membrane</keyword>
<feature type="transmembrane region" description="Helical" evidence="4">
    <location>
        <begin position="42"/>
        <end position="62"/>
    </location>
</feature>
<feature type="transmembrane region" description="Helical" evidence="4">
    <location>
        <begin position="12"/>
        <end position="30"/>
    </location>
</feature>
<organism evidence="6 7">
    <name type="scientific">Azospirillum endophyticum</name>
    <dbReference type="NCBI Taxonomy" id="2800326"/>
    <lineage>
        <taxon>Bacteria</taxon>
        <taxon>Pseudomonadati</taxon>
        <taxon>Pseudomonadota</taxon>
        <taxon>Alphaproteobacteria</taxon>
        <taxon>Rhodospirillales</taxon>
        <taxon>Azospirillaceae</taxon>
        <taxon>Azospirillum</taxon>
    </lineage>
</organism>
<keyword evidence="7" id="KW-1185">Reference proteome</keyword>
<evidence type="ECO:0000256" key="2">
    <source>
        <dbReference type="ARBA" id="ARBA00029447"/>
    </source>
</evidence>
<evidence type="ECO:0000256" key="4">
    <source>
        <dbReference type="SAM" id="Phobius"/>
    </source>
</evidence>
<name>A0ABS1EYH2_9PROT</name>
<dbReference type="SMART" id="SM00283">
    <property type="entry name" value="MA"/>
    <property type="match status" value="1"/>
</dbReference>
<proteinExistence type="inferred from homology"/>
<comment type="similarity">
    <text evidence="2">Belongs to the methyl-accepting chemotaxis (MCP) protein family.</text>
</comment>
<sequence>MSLPASLRILPRFGIAVLLPSAAALIPLLLPRAVPDITLEAVWLVTGGALIIALLAGLVLALDLSDAMARLEATARRIADGVSDHSAADSAADSVDGSAALPVRGDQVGSVAAALVGIARAEDMLHAALRRLTQEAENGRPPAAPLPGRYAEMAALVEEARASFRNIGQQAAQVAVAAGQASTAVAQVADGAAIQTEDLDRVVNAVGRSVRAIADVTDSTRAASDMARVTAGFADRGKAEMARLVRVSQTIGDNSRRIGRITEAITQIAVKTNILSVNASIEAARAGEQGKGFEVVAEEVGKLADNAVESARQIAEIVEAAAAMAGEGMAATAEVVQMMDGIAERVGQIDRMVQSVASAMAHQQDHIVEIESNVGNIRTVASKNAAASEEITATMVHLSRLADETRRLAERFRAP</sequence>
<evidence type="ECO:0000259" key="5">
    <source>
        <dbReference type="PROSITE" id="PS50111"/>
    </source>
</evidence>
<protein>
    <submittedName>
        <fullName evidence="6">Chemotaxis protein</fullName>
    </submittedName>
</protein>
<accession>A0ABS1EYH2</accession>
<dbReference type="InterPro" id="IPR004089">
    <property type="entry name" value="MCPsignal_dom"/>
</dbReference>